<dbReference type="InterPro" id="IPR004927">
    <property type="entry name" value="MerB"/>
</dbReference>
<dbReference type="EC" id="4.99.1.2" evidence="3"/>
<evidence type="ECO:0000256" key="7">
    <source>
        <dbReference type="ARBA" id="ARBA00023239"/>
    </source>
</evidence>
<dbReference type="PRINTS" id="PR01699">
    <property type="entry name" value="ORGNOHGLYASE"/>
</dbReference>
<gene>
    <name evidence="11" type="primary">merB</name>
    <name evidence="11" type="ORF">KEC56_00945</name>
</gene>
<dbReference type="AlphaFoldDB" id="A0A9X1RXZ9"/>
<dbReference type="EMBL" id="JAGTTM010000001">
    <property type="protein sequence ID" value="MCC2028106.1"/>
    <property type="molecule type" value="Genomic_DNA"/>
</dbReference>
<keyword evidence="5" id="KW-0475">Mercuric resistance</keyword>
<dbReference type="PIRSF" id="PIRSF001458">
    <property type="entry name" value="MerB"/>
    <property type="match status" value="1"/>
</dbReference>
<evidence type="ECO:0000256" key="1">
    <source>
        <dbReference type="ARBA" id="ARBA00000165"/>
    </source>
</evidence>
<dbReference type="InterPro" id="IPR024259">
    <property type="entry name" value="MerB_HTH_dom"/>
</dbReference>
<dbReference type="NCBIfam" id="NF009710">
    <property type="entry name" value="PRK13239.1"/>
    <property type="match status" value="1"/>
</dbReference>
<accession>A0A9X1RXZ9</accession>
<dbReference type="SUPFAM" id="SSF46785">
    <property type="entry name" value="Winged helix' DNA-binding domain"/>
    <property type="match status" value="1"/>
</dbReference>
<evidence type="ECO:0000313" key="12">
    <source>
        <dbReference type="Proteomes" id="UP001139289"/>
    </source>
</evidence>
<evidence type="ECO:0000256" key="3">
    <source>
        <dbReference type="ARBA" id="ARBA00013237"/>
    </source>
</evidence>
<protein>
    <recommendedName>
        <fullName evidence="4">Alkylmercury lyase</fullName>
        <ecNumber evidence="3">4.99.1.2</ecNumber>
    </recommendedName>
    <alternativeName>
        <fullName evidence="9">Organomercurial lyase</fullName>
    </alternativeName>
</protein>
<comment type="catalytic activity">
    <reaction evidence="1">
        <text>an alkylmercury + H(+) = an alkane + Hg(2+)</text>
        <dbReference type="Rhea" id="RHEA:18777"/>
        <dbReference type="ChEBI" id="CHEBI:15378"/>
        <dbReference type="ChEBI" id="CHEBI:16793"/>
        <dbReference type="ChEBI" id="CHEBI:18310"/>
        <dbReference type="ChEBI" id="CHEBI:83725"/>
        <dbReference type="EC" id="4.99.1.2"/>
    </reaction>
</comment>
<evidence type="ECO:0000313" key="11">
    <source>
        <dbReference type="EMBL" id="MCC2028106.1"/>
    </source>
</evidence>
<keyword evidence="6" id="KW-0476">Mercury</keyword>
<dbReference type="Pfam" id="PF03243">
    <property type="entry name" value="MerB"/>
    <property type="match status" value="1"/>
</dbReference>
<dbReference type="RefSeq" id="WP_017828517.1">
    <property type="nucleotide sequence ID" value="NZ_JAGTTM010000001.1"/>
</dbReference>
<comment type="similarity">
    <text evidence="2">Belongs to the MerB family.</text>
</comment>
<proteinExistence type="inferred from homology"/>
<comment type="function">
    <text evidence="8">Cleaves the carbon-mercury bond of organomercurials such as phenylmercuric acetate. One product is Hg(2+), which is subsequently detoxified by the mercuric reductase.</text>
</comment>
<dbReference type="NCBIfam" id="NF033555">
    <property type="entry name" value="lyase_MerB"/>
    <property type="match status" value="1"/>
</dbReference>
<dbReference type="GO" id="GO:0046689">
    <property type="term" value="P:response to mercury ion"/>
    <property type="evidence" value="ECO:0007669"/>
    <property type="project" value="UniProtKB-KW"/>
</dbReference>
<dbReference type="Pfam" id="PF12324">
    <property type="entry name" value="HTH_15"/>
    <property type="match status" value="1"/>
</dbReference>
<feature type="domain" description="Alkylmercury lyase helix-turn-helix" evidence="10">
    <location>
        <begin position="4"/>
        <end position="72"/>
    </location>
</feature>
<dbReference type="Proteomes" id="UP001139289">
    <property type="component" value="Unassembled WGS sequence"/>
</dbReference>
<evidence type="ECO:0000259" key="10">
    <source>
        <dbReference type="Pfam" id="PF12324"/>
    </source>
</evidence>
<evidence type="ECO:0000256" key="9">
    <source>
        <dbReference type="ARBA" id="ARBA00031271"/>
    </source>
</evidence>
<comment type="caution">
    <text evidence="11">The sequence shown here is derived from an EMBL/GenBank/DDBJ whole genome shotgun (WGS) entry which is preliminary data.</text>
</comment>
<evidence type="ECO:0000256" key="5">
    <source>
        <dbReference type="ARBA" id="ARBA00022466"/>
    </source>
</evidence>
<evidence type="ECO:0000256" key="6">
    <source>
        <dbReference type="ARBA" id="ARBA00022914"/>
    </source>
</evidence>
<dbReference type="InterPro" id="IPR053717">
    <property type="entry name" value="MerB_lyase_sf"/>
</dbReference>
<dbReference type="SUPFAM" id="SSF160387">
    <property type="entry name" value="NosL/MerB-like"/>
    <property type="match status" value="1"/>
</dbReference>
<evidence type="ECO:0000256" key="8">
    <source>
        <dbReference type="ARBA" id="ARBA00025326"/>
    </source>
</evidence>
<keyword evidence="12" id="KW-1185">Reference proteome</keyword>
<name>A0A9X1RXZ9_9MICO</name>
<sequence>MTPLTTDLTDRLARSEETALLVPLLRLLVAGDPVTIEQLATATALTADEVRTRLAASPDTEYDDQGRIIGQGLTLRPTTHRFTVAGEELYTWCAFDTLIFPTLLDRPARVESISPASGDTIRVTVDSTAGVTSVEPATAVVSLVSPEAMHSIRSSFCNQVHYFASREDAAGWLTEHPMAQILTVADAFEVGSTLITEMLERPRTGADELSGSCCGPETCC</sequence>
<evidence type="ECO:0000256" key="4">
    <source>
        <dbReference type="ARBA" id="ARBA00018180"/>
    </source>
</evidence>
<keyword evidence="7 11" id="KW-0456">Lyase</keyword>
<dbReference type="GO" id="GO:0018836">
    <property type="term" value="F:alkylmercury lyase activity"/>
    <property type="evidence" value="ECO:0007669"/>
    <property type="project" value="UniProtKB-EC"/>
</dbReference>
<evidence type="ECO:0000256" key="2">
    <source>
        <dbReference type="ARBA" id="ARBA00009443"/>
    </source>
</evidence>
<dbReference type="Gene3D" id="3.30.450.410">
    <property type="match status" value="1"/>
</dbReference>
<dbReference type="InterPro" id="IPR036390">
    <property type="entry name" value="WH_DNA-bd_sf"/>
</dbReference>
<reference evidence="11" key="1">
    <citation type="submission" date="2021-04" db="EMBL/GenBank/DDBJ databases">
        <title>Microbacterium tenobrionis sp. nov. and Microbacterium allomyrinae sp. nov., isolated from larvae of Tenobrio molitor and Allomyrina dichotoma, respectively.</title>
        <authorList>
            <person name="Lee S.D."/>
        </authorList>
    </citation>
    <scope>NUCLEOTIDE SEQUENCE</scope>
    <source>
        <strain evidence="11">YMB-B2</strain>
    </source>
</reference>
<organism evidence="11 12">
    <name type="scientific">Microbacterium tenebrionis</name>
    <dbReference type="NCBI Taxonomy" id="2830665"/>
    <lineage>
        <taxon>Bacteria</taxon>
        <taxon>Bacillati</taxon>
        <taxon>Actinomycetota</taxon>
        <taxon>Actinomycetes</taxon>
        <taxon>Micrococcales</taxon>
        <taxon>Microbacteriaceae</taxon>
        <taxon>Microbacterium</taxon>
    </lineage>
</organism>